<dbReference type="eggNOG" id="ENOG502QVH7">
    <property type="taxonomic scope" value="Eukaryota"/>
</dbReference>
<evidence type="ECO:0000256" key="9">
    <source>
        <dbReference type="ARBA" id="ARBA00023224"/>
    </source>
</evidence>
<organism evidence="13 14">
    <name type="scientific">Fukomys damarensis</name>
    <name type="common">Damaraland mole rat</name>
    <name type="synonym">Cryptomys damarensis</name>
    <dbReference type="NCBI Taxonomy" id="885580"/>
    <lineage>
        <taxon>Eukaryota</taxon>
        <taxon>Metazoa</taxon>
        <taxon>Chordata</taxon>
        <taxon>Craniata</taxon>
        <taxon>Vertebrata</taxon>
        <taxon>Euteleostomi</taxon>
        <taxon>Mammalia</taxon>
        <taxon>Eutheria</taxon>
        <taxon>Euarchontoglires</taxon>
        <taxon>Glires</taxon>
        <taxon>Rodentia</taxon>
        <taxon>Hystricomorpha</taxon>
        <taxon>Bathyergidae</taxon>
        <taxon>Fukomys</taxon>
    </lineage>
</organism>
<dbReference type="PANTHER" id="PTHR26450">
    <property type="entry name" value="OLFACTORY RECEPTOR 56B1-RELATED"/>
    <property type="match status" value="1"/>
</dbReference>
<evidence type="ECO:0000313" key="13">
    <source>
        <dbReference type="EMBL" id="KFO36063.1"/>
    </source>
</evidence>
<evidence type="ECO:0000256" key="4">
    <source>
        <dbReference type="ARBA" id="ARBA00022725"/>
    </source>
</evidence>
<evidence type="ECO:0000313" key="14">
    <source>
        <dbReference type="Proteomes" id="UP000028990"/>
    </source>
</evidence>
<reference evidence="13 14" key="1">
    <citation type="submission" date="2013-11" db="EMBL/GenBank/DDBJ databases">
        <title>The Damaraland mole rat (Fukomys damarensis) genome and evolution of African mole rats.</title>
        <authorList>
            <person name="Gladyshev V.N."/>
            <person name="Fang X."/>
        </authorList>
    </citation>
    <scope>NUCLEOTIDE SEQUENCE [LARGE SCALE GENOMIC DNA]</scope>
    <source>
        <tissue evidence="13">Liver</tissue>
    </source>
</reference>
<feature type="transmembrane region" description="Helical" evidence="11">
    <location>
        <begin position="378"/>
        <end position="403"/>
    </location>
</feature>
<dbReference type="PROSITE" id="PS50262">
    <property type="entry name" value="G_PROTEIN_RECEP_F1_2"/>
    <property type="match status" value="2"/>
</dbReference>
<keyword evidence="4" id="KW-0552">Olfaction</keyword>
<keyword evidence="5 11" id="KW-1133">Transmembrane helix</keyword>
<evidence type="ECO:0000256" key="10">
    <source>
        <dbReference type="RuleBase" id="RU000688"/>
    </source>
</evidence>
<dbReference type="AlphaFoldDB" id="A0A091E030"/>
<comment type="similarity">
    <text evidence="10">Belongs to the G-protein coupled receptor 1 family.</text>
</comment>
<feature type="transmembrane region" description="Helical" evidence="11">
    <location>
        <begin position="6"/>
        <end position="29"/>
    </location>
</feature>
<dbReference type="GO" id="GO:0071396">
    <property type="term" value="P:cellular response to lipid"/>
    <property type="evidence" value="ECO:0007669"/>
    <property type="project" value="UniProtKB-ARBA"/>
</dbReference>
<evidence type="ECO:0000256" key="5">
    <source>
        <dbReference type="ARBA" id="ARBA00022989"/>
    </source>
</evidence>
<dbReference type="PROSITE" id="PS00237">
    <property type="entry name" value="G_PROTEIN_RECEP_F1_1"/>
    <property type="match status" value="2"/>
</dbReference>
<dbReference type="InterPro" id="IPR000276">
    <property type="entry name" value="GPCR_Rhodpsn"/>
</dbReference>
<dbReference type="InterPro" id="IPR017452">
    <property type="entry name" value="GPCR_Rhodpsn_7TM"/>
</dbReference>
<dbReference type="SUPFAM" id="SSF81321">
    <property type="entry name" value="Family A G protein-coupled receptor-like"/>
    <property type="match status" value="2"/>
</dbReference>
<proteinExistence type="inferred from homology"/>
<accession>A0A091E030</accession>
<dbReference type="GO" id="GO:0004930">
    <property type="term" value="F:G protein-coupled receptor activity"/>
    <property type="evidence" value="ECO:0007669"/>
    <property type="project" value="UniProtKB-KW"/>
</dbReference>
<keyword evidence="9 10" id="KW-0807">Transducer</keyword>
<dbReference type="GO" id="GO:0005886">
    <property type="term" value="C:plasma membrane"/>
    <property type="evidence" value="ECO:0007669"/>
    <property type="project" value="TreeGrafter"/>
</dbReference>
<dbReference type="PRINTS" id="PR00237">
    <property type="entry name" value="GPCRRHODOPSN"/>
</dbReference>
<keyword evidence="8 10" id="KW-0675">Receptor</keyword>
<feature type="transmembrane region" description="Helical" evidence="11">
    <location>
        <begin position="178"/>
        <end position="202"/>
    </location>
</feature>
<keyword evidence="7 11" id="KW-0472">Membrane</keyword>
<feature type="transmembrane region" description="Helical" evidence="11">
    <location>
        <begin position="513"/>
        <end position="541"/>
    </location>
</feature>
<protein>
    <submittedName>
        <fullName evidence="13">Olfactory receptor 51I1</fullName>
    </submittedName>
</protein>
<evidence type="ECO:0000256" key="6">
    <source>
        <dbReference type="ARBA" id="ARBA00023040"/>
    </source>
</evidence>
<evidence type="ECO:0000256" key="7">
    <source>
        <dbReference type="ARBA" id="ARBA00023136"/>
    </source>
</evidence>
<gene>
    <name evidence="13" type="ORF">H920_02573</name>
</gene>
<keyword evidence="3 10" id="KW-0812">Transmembrane</keyword>
<dbReference type="Pfam" id="PF13853">
    <property type="entry name" value="7tm_4"/>
    <property type="match status" value="2"/>
</dbReference>
<dbReference type="FunFam" id="1.20.1070.10:FF:000002">
    <property type="entry name" value="Olfactory receptor"/>
    <property type="match status" value="2"/>
</dbReference>
<keyword evidence="6 10" id="KW-0297">G-protein coupled receptor</keyword>
<dbReference type="GO" id="GO:0004984">
    <property type="term" value="F:olfactory receptor activity"/>
    <property type="evidence" value="ECO:0007669"/>
    <property type="project" value="InterPro"/>
</dbReference>
<feature type="transmembrane region" description="Helical" evidence="11">
    <location>
        <begin position="342"/>
        <end position="366"/>
    </location>
</feature>
<comment type="subcellular location">
    <subcellularLocation>
        <location evidence="1">Membrane</location>
        <topology evidence="1">Multi-pass membrane protein</topology>
    </subcellularLocation>
</comment>
<name>A0A091E030_FUKDA</name>
<feature type="transmembrane region" description="Helical" evidence="11">
    <location>
        <begin position="41"/>
        <end position="63"/>
    </location>
</feature>
<keyword evidence="2" id="KW-0716">Sensory transduction</keyword>
<feature type="transmembrane region" description="Helical" evidence="11">
    <location>
        <begin position="122"/>
        <end position="144"/>
    </location>
</feature>
<dbReference type="CDD" id="cd15222">
    <property type="entry name" value="7tmA_OR51-like"/>
    <property type="match status" value="2"/>
</dbReference>
<evidence type="ECO:0000256" key="11">
    <source>
        <dbReference type="SAM" id="Phobius"/>
    </source>
</evidence>
<feature type="domain" description="G-protein coupled receptors family 1 profile" evidence="12">
    <location>
        <begin position="357"/>
        <end position="608"/>
    </location>
</feature>
<feature type="transmembrane region" description="Helical" evidence="11">
    <location>
        <begin position="587"/>
        <end position="607"/>
    </location>
</feature>
<dbReference type="EMBL" id="KN121558">
    <property type="protein sequence ID" value="KFO36063.1"/>
    <property type="molecule type" value="Genomic_DNA"/>
</dbReference>
<evidence type="ECO:0000256" key="8">
    <source>
        <dbReference type="ARBA" id="ARBA00023170"/>
    </source>
</evidence>
<evidence type="ECO:0000256" key="2">
    <source>
        <dbReference type="ARBA" id="ARBA00022606"/>
    </source>
</evidence>
<dbReference type="InterPro" id="IPR000725">
    <property type="entry name" value="Olfact_rcpt"/>
</dbReference>
<feature type="domain" description="G-protein coupled receptors family 1 profile" evidence="12">
    <location>
        <begin position="22"/>
        <end position="273"/>
    </location>
</feature>
<keyword evidence="14" id="KW-1185">Reference proteome</keyword>
<sequence>MHTGQAWVALVFCILYLISILGNLSILALVIREPALHQPMYYFLSMLSLNDLGVSFSTLPTVLATFCFNDRHVGFDACLVQMFFIHTFSFMESGILLAMSFDRFVAICDPLHYATVLTHSRILTIGLGILTKSFTTLFPFPFLVKRLPFCKGNVLHHSYCLHPDLMKVACGDIHVNNIYGLFVIVFTYGVDSVFILLSYALILRAVLAIASQEQRLKALNTCMSHICAVLAFYVPIIAVSMIHRFWKSAPPVVHVMMSNVYLFVPPMLNPIIYSVKTREIRRAFKVRAQAEDNRWELRPAFSRGWRKQASAVGGMGDEGNESLDFLSVFLTGIQGLEAQHNWLSVPFFIMYVVAIMGNSLIMAAVWGDSALHEPMYLLLSMLAVSEVGVSVSTLPTVMGILWFDARRVDFDGCLAQMFFIHTFSGMESGVLLAMSYDRFVAIYNPLCYTAVLTLPRIISMGLGITLKSVALMAPLPVLLRQLPYCHINILSHSYCLHSDLIQLPCADTKLNSILGLAIVLATFGLDSLLIVVSYVLILYTVLGIASGEGRRKALNTCVSHICAVLVYYVPMIGVSVMHRAAKRASPLVHTIMSSIYLFVPPVLNPIIYSVKTRPVRQGIVTLFCCKKELI</sequence>
<evidence type="ECO:0000259" key="12">
    <source>
        <dbReference type="PROSITE" id="PS50262"/>
    </source>
</evidence>
<dbReference type="Proteomes" id="UP000028990">
    <property type="component" value="Unassembled WGS sequence"/>
</dbReference>
<feature type="transmembrane region" description="Helical" evidence="11">
    <location>
        <begin position="553"/>
        <end position="575"/>
    </location>
</feature>
<feature type="transmembrane region" description="Helical" evidence="11">
    <location>
        <begin position="223"/>
        <end position="246"/>
    </location>
</feature>
<dbReference type="InterPro" id="IPR050402">
    <property type="entry name" value="OR51/52/56-like"/>
</dbReference>
<dbReference type="Gene3D" id="1.20.1070.10">
    <property type="entry name" value="Rhodopsin 7-helix transmembrane proteins"/>
    <property type="match status" value="2"/>
</dbReference>
<dbReference type="PANTHER" id="PTHR26450:SF66">
    <property type="entry name" value="OLFACTORY RECEPTOR 51I1"/>
    <property type="match status" value="1"/>
</dbReference>
<dbReference type="PRINTS" id="PR00245">
    <property type="entry name" value="OLFACTORYR"/>
</dbReference>
<evidence type="ECO:0000256" key="3">
    <source>
        <dbReference type="ARBA" id="ARBA00022692"/>
    </source>
</evidence>
<evidence type="ECO:0000256" key="1">
    <source>
        <dbReference type="ARBA" id="ARBA00004141"/>
    </source>
</evidence>
<feature type="transmembrane region" description="Helical" evidence="11">
    <location>
        <begin position="252"/>
        <end position="275"/>
    </location>
</feature>
<feature type="transmembrane region" description="Helical" evidence="11">
    <location>
        <begin position="83"/>
        <end position="101"/>
    </location>
</feature>